<dbReference type="GO" id="GO:0055085">
    <property type="term" value="P:transmembrane transport"/>
    <property type="evidence" value="ECO:0007669"/>
    <property type="project" value="InterPro"/>
</dbReference>
<dbReference type="Gene3D" id="1.10.3720.10">
    <property type="entry name" value="MetI-like"/>
    <property type="match status" value="1"/>
</dbReference>
<dbReference type="AlphaFoldDB" id="A0A263BTS3"/>
<comment type="caution">
    <text evidence="8">The sequence shown here is derived from an EMBL/GenBank/DDBJ whole genome shotgun (WGS) entry which is preliminary data.</text>
</comment>
<evidence type="ECO:0000256" key="2">
    <source>
        <dbReference type="ARBA" id="ARBA00022448"/>
    </source>
</evidence>
<organism evidence="8 9">
    <name type="scientific">Lottiidibacillus patelloidae</name>
    <dbReference type="NCBI Taxonomy" id="2670334"/>
    <lineage>
        <taxon>Bacteria</taxon>
        <taxon>Bacillati</taxon>
        <taxon>Bacillota</taxon>
        <taxon>Bacilli</taxon>
        <taxon>Bacillales</taxon>
        <taxon>Bacillaceae</taxon>
        <taxon>Lottiidibacillus</taxon>
    </lineage>
</organism>
<evidence type="ECO:0000313" key="9">
    <source>
        <dbReference type="Proteomes" id="UP000217083"/>
    </source>
</evidence>
<keyword evidence="3 6" id="KW-0812">Transmembrane</keyword>
<accession>A0A263BTS3</accession>
<feature type="transmembrane region" description="Helical" evidence="6">
    <location>
        <begin position="120"/>
        <end position="137"/>
    </location>
</feature>
<keyword evidence="2 6" id="KW-0813">Transport</keyword>
<dbReference type="PANTHER" id="PTHR43839">
    <property type="entry name" value="OPPC IN A BINDING PROTEIN-DEPENDENT TRANSPORT SYSTEM"/>
    <property type="match status" value="1"/>
</dbReference>
<dbReference type="PANTHER" id="PTHR43839:SF3">
    <property type="entry name" value="OLIGOPEPTIDE ABC TRANSPORTER, PERMEASE PROTEIN"/>
    <property type="match status" value="1"/>
</dbReference>
<feature type="domain" description="ABC transmembrane type-1" evidence="7">
    <location>
        <begin position="85"/>
        <end position="297"/>
    </location>
</feature>
<evidence type="ECO:0000256" key="1">
    <source>
        <dbReference type="ARBA" id="ARBA00004141"/>
    </source>
</evidence>
<keyword evidence="5 6" id="KW-0472">Membrane</keyword>
<dbReference type="Proteomes" id="UP000217083">
    <property type="component" value="Unassembled WGS sequence"/>
</dbReference>
<feature type="transmembrane region" description="Helical" evidence="6">
    <location>
        <begin position="157"/>
        <end position="176"/>
    </location>
</feature>
<dbReference type="RefSeq" id="WP_094925105.1">
    <property type="nucleotide sequence ID" value="NZ_NPIA01000005.1"/>
</dbReference>
<name>A0A263BTS3_9BACI</name>
<evidence type="ECO:0000256" key="6">
    <source>
        <dbReference type="RuleBase" id="RU363032"/>
    </source>
</evidence>
<reference evidence="8 9" key="2">
    <citation type="submission" date="2017-09" db="EMBL/GenBank/DDBJ databases">
        <title>Bacillus patelloidae sp. nov., isolated from the intestinal tract of a marine limpet.</title>
        <authorList>
            <person name="Liu R."/>
            <person name="Dong C."/>
            <person name="Shao Z."/>
        </authorList>
    </citation>
    <scope>NUCLEOTIDE SEQUENCE [LARGE SCALE GENOMIC DNA]</scope>
    <source>
        <strain evidence="8 9">SA5d-4</strain>
    </source>
</reference>
<dbReference type="InterPro" id="IPR000515">
    <property type="entry name" value="MetI-like"/>
</dbReference>
<feature type="transmembrane region" description="Helical" evidence="6">
    <location>
        <begin position="277"/>
        <end position="297"/>
    </location>
</feature>
<dbReference type="InterPro" id="IPR035906">
    <property type="entry name" value="MetI-like_sf"/>
</dbReference>
<reference evidence="9" key="1">
    <citation type="submission" date="2017-08" db="EMBL/GenBank/DDBJ databases">
        <authorList>
            <person name="Huang Z."/>
        </authorList>
    </citation>
    <scope>NUCLEOTIDE SEQUENCE [LARGE SCALE GENOMIC DNA]</scope>
    <source>
        <strain evidence="9">SA5d-4</strain>
    </source>
</reference>
<dbReference type="Pfam" id="PF00528">
    <property type="entry name" value="BPD_transp_1"/>
    <property type="match status" value="1"/>
</dbReference>
<keyword evidence="4 6" id="KW-1133">Transmembrane helix</keyword>
<comment type="subcellular location">
    <subcellularLocation>
        <location evidence="6">Cell membrane</location>
        <topology evidence="6">Multi-pass membrane protein</topology>
    </subcellularLocation>
    <subcellularLocation>
        <location evidence="1">Membrane</location>
        <topology evidence="1">Multi-pass membrane protein</topology>
    </subcellularLocation>
</comment>
<feature type="transmembrane region" description="Helical" evidence="6">
    <location>
        <begin position="83"/>
        <end position="108"/>
    </location>
</feature>
<evidence type="ECO:0000259" key="7">
    <source>
        <dbReference type="PROSITE" id="PS50928"/>
    </source>
</evidence>
<feature type="transmembrane region" description="Helical" evidence="6">
    <location>
        <begin position="12"/>
        <end position="33"/>
    </location>
</feature>
<evidence type="ECO:0000256" key="3">
    <source>
        <dbReference type="ARBA" id="ARBA00022692"/>
    </source>
</evidence>
<sequence>MIILRLFKNPLFLIGFIVIFGLITASFVHKFVYDNEIKQVMFLLDDNGDLIDAAPIDPSKEFPLGTDSGGRDMLMMLISGTKYTLLFAFSVAFFRVLFSIALGVLYGTYLLKFKEYIDRFVDAFHFIPLTLIAYYILEPILYQSTMGFGFTFQERIILEGLVLIVLAIPITSVLIANEIELVLKKEFILSAKTLGGSKFHIMWKHIRPHLLGRMAIIYGQQVVQVLLVLAHLGLLKLFLGGTIVDYTIMGDRPKTLSYEWSGMIGSSMRWFHSDAEYIFYAPILFFAVSILAMNFMLEGFKRVTNDRTHLKKKARKEAKKFNNKKNSNVEISSDMFELKKPIRE</sequence>
<evidence type="ECO:0000256" key="4">
    <source>
        <dbReference type="ARBA" id="ARBA00022989"/>
    </source>
</evidence>
<proteinExistence type="inferred from homology"/>
<evidence type="ECO:0000256" key="5">
    <source>
        <dbReference type="ARBA" id="ARBA00023136"/>
    </source>
</evidence>
<protein>
    <recommendedName>
        <fullName evidence="7">ABC transmembrane type-1 domain-containing protein</fullName>
    </recommendedName>
</protein>
<dbReference type="SUPFAM" id="SSF161098">
    <property type="entry name" value="MetI-like"/>
    <property type="match status" value="1"/>
</dbReference>
<dbReference type="CDD" id="cd06261">
    <property type="entry name" value="TM_PBP2"/>
    <property type="match status" value="1"/>
</dbReference>
<dbReference type="PROSITE" id="PS50928">
    <property type="entry name" value="ABC_TM1"/>
    <property type="match status" value="1"/>
</dbReference>
<keyword evidence="9" id="KW-1185">Reference proteome</keyword>
<dbReference type="GO" id="GO:0005886">
    <property type="term" value="C:plasma membrane"/>
    <property type="evidence" value="ECO:0007669"/>
    <property type="project" value="UniProtKB-SubCell"/>
</dbReference>
<comment type="similarity">
    <text evidence="6">Belongs to the binding-protein-dependent transport system permease family.</text>
</comment>
<dbReference type="EMBL" id="NPIA01000005">
    <property type="protein sequence ID" value="OZM56737.1"/>
    <property type="molecule type" value="Genomic_DNA"/>
</dbReference>
<gene>
    <name evidence="8" type="ORF">CIB95_10985</name>
</gene>
<evidence type="ECO:0000313" key="8">
    <source>
        <dbReference type="EMBL" id="OZM56737.1"/>
    </source>
</evidence>